<evidence type="ECO:0000259" key="1">
    <source>
        <dbReference type="PROSITE" id="PS51272"/>
    </source>
</evidence>
<dbReference type="RefSeq" id="WP_136369410.1">
    <property type="nucleotide sequence ID" value="NZ_SSOB01000009.1"/>
</dbReference>
<comment type="caution">
    <text evidence="2">The sequence shown here is derived from an EMBL/GenBank/DDBJ whole genome shotgun (WGS) entry which is preliminary data.</text>
</comment>
<organism evidence="2 3">
    <name type="scientific">Cohnella fermenti</name>
    <dbReference type="NCBI Taxonomy" id="2565925"/>
    <lineage>
        <taxon>Bacteria</taxon>
        <taxon>Bacillati</taxon>
        <taxon>Bacillota</taxon>
        <taxon>Bacilli</taxon>
        <taxon>Bacillales</taxon>
        <taxon>Paenibacillaceae</taxon>
        <taxon>Cohnella</taxon>
    </lineage>
</organism>
<keyword evidence="3" id="KW-1185">Reference proteome</keyword>
<dbReference type="Proteomes" id="UP000310636">
    <property type="component" value="Unassembled WGS sequence"/>
</dbReference>
<dbReference type="OrthoDB" id="2611444at2"/>
<dbReference type="InterPro" id="IPR001119">
    <property type="entry name" value="SLH_dom"/>
</dbReference>
<protein>
    <submittedName>
        <fullName evidence="2">S-layer homology domain-containing protein</fullName>
    </submittedName>
</protein>
<dbReference type="InterPro" id="IPR051465">
    <property type="entry name" value="Cell_Envelope_Struct_Comp"/>
</dbReference>
<dbReference type="PROSITE" id="PS51272">
    <property type="entry name" value="SLH"/>
    <property type="match status" value="2"/>
</dbReference>
<gene>
    <name evidence="2" type="ORF">E6C55_08780</name>
</gene>
<accession>A0A4S4C0R7</accession>
<feature type="domain" description="SLH" evidence="1">
    <location>
        <begin position="35"/>
        <end position="97"/>
    </location>
</feature>
<dbReference type="PANTHER" id="PTHR43308">
    <property type="entry name" value="OUTER MEMBRANE PROTEIN ALPHA-RELATED"/>
    <property type="match status" value="1"/>
</dbReference>
<dbReference type="PANTHER" id="PTHR43308:SF5">
    <property type="entry name" value="S-LAYER PROTEIN _ PEPTIDOGLYCAN ENDO-BETA-N-ACETYLGLUCOSAMINIDASE"/>
    <property type="match status" value="1"/>
</dbReference>
<sequence>MAIAMRGKSWISLIVILTLVWTGSALQAPRASAAAATPFSDVAAGHWAEKHIAKLALQGLLKGNEGKFSPNAALSRQEAVLIAIRFMGLEDKVDSSAVSFPDSFYVDNYFKTYINFAFKQNLIDMAEEFELASAEAGKNWGSSPATREWVARLLVRAIGMDADASAAASTATSFADNSAIDPDYLGYVNVAVQHGLVKGTDGNKFDPKGTLTRAAAATLFSRAESQIATSFSGQASGIWLKISPTELKMLHSDGTITTYGVTDSTLFSRADSESLLSESDLTLYGKAIVIGSGDGTAAYAEQLDDTAQVQAVEGELVVVNSSKSLISLLAGEDVSSYSFDSEMLPVVTDSEGSSIALGDIPAGAKLKLLIDGFSSSKRVVAVSLTTSTVNKTGSGTIVGYDSTLGTLTVKDDATAVAESRNIAATATIQKDGQYVGKSELKAGSSVSYKVVDGQYTDIVITKSPAEAVTGYFFKADTTEQTIQYTSALNSSDIKAKFYDDDITVSITGVADADLDDLYKGDQVELTLDESGYVVAIQVTNRSIKTLTGGTISSYVADDGILVIKDSDGKSTAYSLGSGTRYSYNGNTITKATAVSYFIKGRKADIGYSDSNLYYIDIISKYSGTVLANNTTSRVLTLELADGSTQTLYYASPAVELFGNSSATYASIAVGDSVTAYLTSDLLNVVTIQVNKTAQLEVVSVDTSANKLTAKNATTGVETTWTIDSSIKFYGESGAASTLSALTAGMTINAALLGNTLKSVQTVRVTLGQLESVNAAASTLTVLPYGGASTVVNTTSTVVVTKNGATFSSLSNLQAGDRVEVRLNEAGQTVVTVLAPVTKTVWYVNASTGILNFLKSSTGVSDSVTVSSSAYIHSGDTTIALSSLGNGDSVTVYSIRSKAVEIVKN</sequence>
<dbReference type="AlphaFoldDB" id="A0A4S4C0R7"/>
<dbReference type="EMBL" id="SSOB01000009">
    <property type="protein sequence ID" value="THF81200.1"/>
    <property type="molecule type" value="Genomic_DNA"/>
</dbReference>
<name>A0A4S4C0R7_9BACL</name>
<evidence type="ECO:0000313" key="2">
    <source>
        <dbReference type="EMBL" id="THF81200.1"/>
    </source>
</evidence>
<feature type="domain" description="SLH" evidence="1">
    <location>
        <begin position="171"/>
        <end position="234"/>
    </location>
</feature>
<dbReference type="Pfam" id="PF00395">
    <property type="entry name" value="SLH"/>
    <property type="match status" value="2"/>
</dbReference>
<evidence type="ECO:0000313" key="3">
    <source>
        <dbReference type="Proteomes" id="UP000310636"/>
    </source>
</evidence>
<proteinExistence type="predicted"/>
<reference evidence="2 3" key="1">
    <citation type="submission" date="2019-04" db="EMBL/GenBank/DDBJ databases">
        <title>Cohnella sp. nov. isolated from preserved vegetables.</title>
        <authorList>
            <person name="Lin S.-Y."/>
            <person name="Hung M.-H."/>
            <person name="Young C.-C."/>
        </authorList>
    </citation>
    <scope>NUCLEOTIDE SEQUENCE [LARGE SCALE GENOMIC DNA]</scope>
    <source>
        <strain evidence="2 3">CC-MHH1044</strain>
    </source>
</reference>